<evidence type="ECO:0000313" key="2">
    <source>
        <dbReference type="EMBL" id="KAK8120925.1"/>
    </source>
</evidence>
<evidence type="ECO:0000313" key="3">
    <source>
        <dbReference type="Proteomes" id="UP001392437"/>
    </source>
</evidence>
<evidence type="ECO:0000256" key="1">
    <source>
        <dbReference type="SAM" id="MobiDB-lite"/>
    </source>
</evidence>
<proteinExistence type="predicted"/>
<keyword evidence="3" id="KW-1185">Reference proteome</keyword>
<dbReference type="Proteomes" id="UP001392437">
    <property type="component" value="Unassembled WGS sequence"/>
</dbReference>
<protein>
    <submittedName>
        <fullName evidence="2">Uncharacterized protein</fullName>
    </submittedName>
</protein>
<feature type="region of interest" description="Disordered" evidence="1">
    <location>
        <begin position="248"/>
        <end position="292"/>
    </location>
</feature>
<accession>A0AAW0R0Y1</accession>
<organism evidence="2 3">
    <name type="scientific">Apiospora kogelbergensis</name>
    <dbReference type="NCBI Taxonomy" id="1337665"/>
    <lineage>
        <taxon>Eukaryota</taxon>
        <taxon>Fungi</taxon>
        <taxon>Dikarya</taxon>
        <taxon>Ascomycota</taxon>
        <taxon>Pezizomycotina</taxon>
        <taxon>Sordariomycetes</taxon>
        <taxon>Xylariomycetidae</taxon>
        <taxon>Amphisphaeriales</taxon>
        <taxon>Apiosporaceae</taxon>
        <taxon>Apiospora</taxon>
    </lineage>
</organism>
<dbReference type="EMBL" id="JAQQWP010000004">
    <property type="protein sequence ID" value="KAK8120925.1"/>
    <property type="molecule type" value="Genomic_DNA"/>
</dbReference>
<dbReference type="AlphaFoldDB" id="A0AAW0R0Y1"/>
<feature type="compositionally biased region" description="Basic and acidic residues" evidence="1">
    <location>
        <begin position="258"/>
        <end position="292"/>
    </location>
</feature>
<comment type="caution">
    <text evidence="2">The sequence shown here is derived from an EMBL/GenBank/DDBJ whole genome shotgun (WGS) entry which is preliminary data.</text>
</comment>
<name>A0AAW0R0Y1_9PEZI</name>
<sequence>MALQQNLTAPFVVEPLRGHTHTVIFLHRFPAATDDKSLRTKVLSATVDTGKNLTAEDCANAGLDLGTATNSAPYITQLILQEAKRVGGLDHVILGGQGETAIAAHNALDWIQETMSTYEPHLQSEMHAFVQQEMSNHLSALQPWKLAGYVSMHPDNQQATRDQRNYWLVSRFTGSNDQQPISNSKVNSTIMRNTPHEFIRGGYKEVSSTWDGQRIDEFAEFMDRVGVARGEPNNTSSVPSPTIISTQTRAAAGPIEGRSNKPADPNKEGISEQKKYADEVKRQKQRNEEHRQRILRQIEDQKVERRLRQERERVSRFHVEQAALEKKAAEVMASQEAVVATDSAPIRPHRFEDQKGYGMVAYENRDGFDDDNNNDDVDDE</sequence>
<gene>
    <name evidence="2" type="ORF">PG999_005045</name>
</gene>
<reference evidence="2 3" key="1">
    <citation type="submission" date="2023-01" db="EMBL/GenBank/DDBJ databases">
        <title>Analysis of 21 Apiospora genomes using comparative genomics revels a genus with tremendous synthesis potential of carbohydrate active enzymes and secondary metabolites.</title>
        <authorList>
            <person name="Sorensen T."/>
        </authorList>
    </citation>
    <scope>NUCLEOTIDE SEQUENCE [LARGE SCALE GENOMIC DNA]</scope>
    <source>
        <strain evidence="2 3">CBS 117206</strain>
    </source>
</reference>
<feature type="non-terminal residue" evidence="2">
    <location>
        <position position="380"/>
    </location>
</feature>